<dbReference type="Proteomes" id="UP000078540">
    <property type="component" value="Unassembled WGS sequence"/>
</dbReference>
<feature type="region of interest" description="Disordered" evidence="1">
    <location>
        <begin position="1"/>
        <end position="25"/>
    </location>
</feature>
<feature type="compositionally biased region" description="Low complexity" evidence="1">
    <location>
        <begin position="228"/>
        <end position="249"/>
    </location>
</feature>
<protein>
    <submittedName>
        <fullName evidence="2">Uncharacterized protein</fullName>
    </submittedName>
</protein>
<dbReference type="EMBL" id="KQ976401">
    <property type="protein sequence ID" value="KYM92618.1"/>
    <property type="molecule type" value="Genomic_DNA"/>
</dbReference>
<accession>A0A195BXD6</accession>
<evidence type="ECO:0000313" key="2">
    <source>
        <dbReference type="EMBL" id="KYM92618.1"/>
    </source>
</evidence>
<keyword evidence="3" id="KW-1185">Reference proteome</keyword>
<reference evidence="2 3" key="1">
    <citation type="submission" date="2015-09" db="EMBL/GenBank/DDBJ databases">
        <title>Atta colombica WGS genome.</title>
        <authorList>
            <person name="Nygaard S."/>
            <person name="Hu H."/>
            <person name="Boomsma J."/>
            <person name="Zhang G."/>
        </authorList>
    </citation>
    <scope>NUCLEOTIDE SEQUENCE [LARGE SCALE GENOMIC DNA]</scope>
    <source>
        <strain evidence="2">Treedump-2</strain>
        <tissue evidence="2">Whole body</tissue>
    </source>
</reference>
<name>A0A195BXD6_9HYME</name>
<proteinExistence type="predicted"/>
<dbReference type="AlphaFoldDB" id="A0A195BXD6"/>
<gene>
    <name evidence="2" type="ORF">ALC53_01075</name>
</gene>
<feature type="compositionally biased region" description="Basic and acidic residues" evidence="1">
    <location>
        <begin position="250"/>
        <end position="264"/>
    </location>
</feature>
<organism evidence="2 3">
    <name type="scientific">Atta colombica</name>
    <dbReference type="NCBI Taxonomy" id="520822"/>
    <lineage>
        <taxon>Eukaryota</taxon>
        <taxon>Metazoa</taxon>
        <taxon>Ecdysozoa</taxon>
        <taxon>Arthropoda</taxon>
        <taxon>Hexapoda</taxon>
        <taxon>Insecta</taxon>
        <taxon>Pterygota</taxon>
        <taxon>Neoptera</taxon>
        <taxon>Endopterygota</taxon>
        <taxon>Hymenoptera</taxon>
        <taxon>Apocrita</taxon>
        <taxon>Aculeata</taxon>
        <taxon>Formicoidea</taxon>
        <taxon>Formicidae</taxon>
        <taxon>Myrmicinae</taxon>
        <taxon>Atta</taxon>
    </lineage>
</organism>
<evidence type="ECO:0000313" key="3">
    <source>
        <dbReference type="Proteomes" id="UP000078540"/>
    </source>
</evidence>
<evidence type="ECO:0000256" key="1">
    <source>
        <dbReference type="SAM" id="MobiDB-lite"/>
    </source>
</evidence>
<feature type="compositionally biased region" description="Low complexity" evidence="1">
    <location>
        <begin position="265"/>
        <end position="283"/>
    </location>
</feature>
<feature type="region of interest" description="Disordered" evidence="1">
    <location>
        <begin position="223"/>
        <end position="283"/>
    </location>
</feature>
<sequence>MSSKRRTFHVDWDSPSHETGTVKRRPASLNASFSTSLNDHFENIEYYELQDCVGGYGLRRLELTGSDIVDSNVAKDILEGTKIEAIVNDNNGLGYFQLNYPYNKDDDSDKFETLAQTKRRFSQENFREWEKDFLKNSFVKNHKFHKKEVKNEIDKKFKDTDKIFEEIRLQNLSGEKEIRKVFDLNLYCEPIEWKSTVCHAIRRSESLKFRSLIPRPKATRCRNRGLVSSSSESSGFDSPLSPLSPQQDLLIKKETTKDNIKTSDSKSSGLGSPESPSSPLTPESQKYSAFHLIQLQLEKLRNCPCEERQAKVTCVLFFLGNQIIKYQLLSKFKIQDTIEIII</sequence>